<feature type="repeat" description="PPR" evidence="2">
    <location>
        <begin position="85"/>
        <end position="119"/>
    </location>
</feature>
<feature type="domain" description="DYW" evidence="3">
    <location>
        <begin position="502"/>
        <end position="594"/>
    </location>
</feature>
<keyword evidence="5" id="KW-1185">Reference proteome</keyword>
<dbReference type="Pfam" id="PF13041">
    <property type="entry name" value="PPR_2"/>
    <property type="match status" value="1"/>
</dbReference>
<dbReference type="Pfam" id="PF20431">
    <property type="entry name" value="E_motif"/>
    <property type="match status" value="1"/>
</dbReference>
<evidence type="ECO:0000313" key="4">
    <source>
        <dbReference type="EMBL" id="KAK8966540.1"/>
    </source>
</evidence>
<evidence type="ECO:0000256" key="1">
    <source>
        <dbReference type="ARBA" id="ARBA00022737"/>
    </source>
</evidence>
<dbReference type="Proteomes" id="UP001412067">
    <property type="component" value="Unassembled WGS sequence"/>
</dbReference>
<protein>
    <submittedName>
        <fullName evidence="4">Pentatricopeptide repeat-containing protein</fullName>
    </submittedName>
</protein>
<dbReference type="EMBL" id="JBBWWR010000005">
    <property type="protein sequence ID" value="KAK8966540.1"/>
    <property type="molecule type" value="Genomic_DNA"/>
</dbReference>
<dbReference type="InterPro" id="IPR046960">
    <property type="entry name" value="PPR_At4g14850-like_plant"/>
</dbReference>
<dbReference type="PANTHER" id="PTHR47926:SF500">
    <property type="entry name" value="REPEAT-CONTAINING PROTEIN, PUTATIVE-RELATED"/>
    <property type="match status" value="1"/>
</dbReference>
<organism evidence="4 5">
    <name type="scientific">Platanthera guangdongensis</name>
    <dbReference type="NCBI Taxonomy" id="2320717"/>
    <lineage>
        <taxon>Eukaryota</taxon>
        <taxon>Viridiplantae</taxon>
        <taxon>Streptophyta</taxon>
        <taxon>Embryophyta</taxon>
        <taxon>Tracheophyta</taxon>
        <taxon>Spermatophyta</taxon>
        <taxon>Magnoliopsida</taxon>
        <taxon>Liliopsida</taxon>
        <taxon>Asparagales</taxon>
        <taxon>Orchidaceae</taxon>
        <taxon>Orchidoideae</taxon>
        <taxon>Orchideae</taxon>
        <taxon>Orchidinae</taxon>
        <taxon>Platanthera</taxon>
    </lineage>
</organism>
<dbReference type="Pfam" id="PF01535">
    <property type="entry name" value="PPR"/>
    <property type="match status" value="3"/>
</dbReference>
<dbReference type="PROSITE" id="PS51375">
    <property type="entry name" value="PPR"/>
    <property type="match status" value="3"/>
</dbReference>
<dbReference type="PANTHER" id="PTHR47926">
    <property type="entry name" value="PENTATRICOPEPTIDE REPEAT-CONTAINING PROTEIN"/>
    <property type="match status" value="1"/>
</dbReference>
<dbReference type="InterPro" id="IPR011990">
    <property type="entry name" value="TPR-like_helical_dom_sf"/>
</dbReference>
<keyword evidence="1" id="KW-0677">Repeat</keyword>
<sequence length="615" mass="69268">MIECRFFPLPSSKPSSLSSTPPHSHILSLLKSISHSHHLKQLHARIITHSLQCLPSILTATTLSYISTNSLDSALLLFRSIPNPSSFLWNTMIRACATPGDFYHSLLLYSNLLSSGLPPDKFTFPFALKSCAGLSNLAQGLQLHQHSISFGCHRDPFVNAALVDMYCKCGDVCTARQVFDTMLNRDLVSWTSMISGYAHNGCSIETLDFFNNMQFSNVKANRVVLLSVFLACGRLGALRKGERFHGYAIQTGFLEDISVATAVLDMYSKCTNVGVVRQMFDSANGKDVVCWSAMIASYGYHGLGKEAIHTFDQMVNAGLKPNHATFTCLLAACSHSGLVEEGRIFFTTMGAKYGVAPNLNHYACMVDILGRAGKLQEAEELIAEMPLQPDSSLWGSLLGACRIHGDLELGEKIADRLMELDSEYSGYYVLVSNIYAARSRWTDVEKLRKQMSERRMRKEQGISLIEFNHHIHKFTIGERSHPQSVEIYLYLQKLYPVMKQLGYVPMVEFSLHDIEDENKEMALSYHSERLAIAFGLMNTSPGSPIRIVKNLRICRDCHNAIKIISQIVDRVIFVRDMNRFHHFENGVCSCGDYWYFWIFWAIRQNFVSHAPRPRP</sequence>
<gene>
    <name evidence="4" type="primary">PCMP-H34</name>
    <name evidence="4" type="ORF">KSP40_PGU000981</name>
</gene>
<dbReference type="InterPro" id="IPR032867">
    <property type="entry name" value="DYW_dom"/>
</dbReference>
<dbReference type="Pfam" id="PF14432">
    <property type="entry name" value="DYW_deaminase"/>
    <property type="match status" value="1"/>
</dbReference>
<feature type="repeat" description="PPR" evidence="2">
    <location>
        <begin position="186"/>
        <end position="220"/>
    </location>
</feature>
<dbReference type="InterPro" id="IPR046848">
    <property type="entry name" value="E_motif"/>
</dbReference>
<evidence type="ECO:0000259" key="3">
    <source>
        <dbReference type="Pfam" id="PF14432"/>
    </source>
</evidence>
<comment type="caution">
    <text evidence="4">The sequence shown here is derived from an EMBL/GenBank/DDBJ whole genome shotgun (WGS) entry which is preliminary data.</text>
</comment>
<dbReference type="InterPro" id="IPR002885">
    <property type="entry name" value="PPR_rpt"/>
</dbReference>
<reference evidence="4 5" key="1">
    <citation type="journal article" date="2022" name="Nat. Plants">
        <title>Genomes of leafy and leafless Platanthera orchids illuminate the evolution of mycoheterotrophy.</title>
        <authorList>
            <person name="Li M.H."/>
            <person name="Liu K.W."/>
            <person name="Li Z."/>
            <person name="Lu H.C."/>
            <person name="Ye Q.L."/>
            <person name="Zhang D."/>
            <person name="Wang J.Y."/>
            <person name="Li Y.F."/>
            <person name="Zhong Z.M."/>
            <person name="Liu X."/>
            <person name="Yu X."/>
            <person name="Liu D.K."/>
            <person name="Tu X.D."/>
            <person name="Liu B."/>
            <person name="Hao Y."/>
            <person name="Liao X.Y."/>
            <person name="Jiang Y.T."/>
            <person name="Sun W.H."/>
            <person name="Chen J."/>
            <person name="Chen Y.Q."/>
            <person name="Ai Y."/>
            <person name="Zhai J.W."/>
            <person name="Wu S.S."/>
            <person name="Zhou Z."/>
            <person name="Hsiao Y.Y."/>
            <person name="Wu W.L."/>
            <person name="Chen Y.Y."/>
            <person name="Lin Y.F."/>
            <person name="Hsu J.L."/>
            <person name="Li C.Y."/>
            <person name="Wang Z.W."/>
            <person name="Zhao X."/>
            <person name="Zhong W.Y."/>
            <person name="Ma X.K."/>
            <person name="Ma L."/>
            <person name="Huang J."/>
            <person name="Chen G.Z."/>
            <person name="Huang M.Z."/>
            <person name="Huang L."/>
            <person name="Peng D.H."/>
            <person name="Luo Y.B."/>
            <person name="Zou S.Q."/>
            <person name="Chen S.P."/>
            <person name="Lan S."/>
            <person name="Tsai W.C."/>
            <person name="Van de Peer Y."/>
            <person name="Liu Z.J."/>
        </authorList>
    </citation>
    <scope>NUCLEOTIDE SEQUENCE [LARGE SCALE GENOMIC DNA]</scope>
    <source>
        <strain evidence="4">Lor288</strain>
    </source>
</reference>
<evidence type="ECO:0000256" key="2">
    <source>
        <dbReference type="PROSITE-ProRule" id="PRU00708"/>
    </source>
</evidence>
<proteinExistence type="predicted"/>
<name>A0ABR2MQZ9_9ASPA</name>
<accession>A0ABR2MQZ9</accession>
<feature type="repeat" description="PPR" evidence="2">
    <location>
        <begin position="287"/>
        <end position="321"/>
    </location>
</feature>
<dbReference type="Gene3D" id="1.25.40.10">
    <property type="entry name" value="Tetratricopeptide repeat domain"/>
    <property type="match status" value="3"/>
</dbReference>
<evidence type="ECO:0000313" key="5">
    <source>
        <dbReference type="Proteomes" id="UP001412067"/>
    </source>
</evidence>
<dbReference type="NCBIfam" id="TIGR00756">
    <property type="entry name" value="PPR"/>
    <property type="match status" value="2"/>
</dbReference>